<reference evidence="8 9" key="1">
    <citation type="submission" date="2017-05" db="EMBL/GenBank/DDBJ databases">
        <title>Complete and WGS of Bordetella genogroups.</title>
        <authorList>
            <person name="Spilker T."/>
            <person name="LiPuma J."/>
        </authorList>
    </citation>
    <scope>NUCLEOTIDE SEQUENCE [LARGE SCALE GENOMIC DNA]</scope>
    <source>
        <strain evidence="8 9">AU19157</strain>
    </source>
</reference>
<evidence type="ECO:0000256" key="4">
    <source>
        <dbReference type="ARBA" id="ARBA00022679"/>
    </source>
</evidence>
<dbReference type="Proteomes" id="UP000194151">
    <property type="component" value="Chromosome"/>
</dbReference>
<gene>
    <name evidence="8" type="ORF">CAL12_20305</name>
</gene>
<dbReference type="STRING" id="1416806.CAL12_20305"/>
<comment type="similarity">
    <text evidence="1">Belongs to the N(4)/N(6)-methyltransferase family. N(4) subfamily.</text>
</comment>
<name>A0A1W6YPB6_9BORD</name>
<dbReference type="GO" id="GO:0032259">
    <property type="term" value="P:methylation"/>
    <property type="evidence" value="ECO:0007669"/>
    <property type="project" value="UniProtKB-KW"/>
</dbReference>
<dbReference type="REBASE" id="201129">
    <property type="entry name" value="M.Bge19157ORF20305P"/>
</dbReference>
<dbReference type="KEGG" id="bgv:CAL12_20305"/>
<dbReference type="SUPFAM" id="SSF53335">
    <property type="entry name" value="S-adenosyl-L-methionine-dependent methyltransferases"/>
    <property type="match status" value="1"/>
</dbReference>
<dbReference type="GO" id="GO:0009307">
    <property type="term" value="P:DNA restriction-modification system"/>
    <property type="evidence" value="ECO:0007669"/>
    <property type="project" value="UniProtKB-KW"/>
</dbReference>
<dbReference type="InterPro" id="IPR017985">
    <property type="entry name" value="MeTrfase_CN4_CS"/>
</dbReference>
<keyword evidence="9" id="KW-1185">Reference proteome</keyword>
<dbReference type="GO" id="GO:0003677">
    <property type="term" value="F:DNA binding"/>
    <property type="evidence" value="ECO:0007669"/>
    <property type="project" value="InterPro"/>
</dbReference>
<comment type="catalytic activity">
    <reaction evidence="7">
        <text>a 2'-deoxycytidine in DNA + S-adenosyl-L-methionine = an N(4)-methyl-2'-deoxycytidine in DNA + S-adenosyl-L-homocysteine + H(+)</text>
        <dbReference type="Rhea" id="RHEA:16857"/>
        <dbReference type="Rhea" id="RHEA-COMP:11369"/>
        <dbReference type="Rhea" id="RHEA-COMP:13674"/>
        <dbReference type="ChEBI" id="CHEBI:15378"/>
        <dbReference type="ChEBI" id="CHEBI:57856"/>
        <dbReference type="ChEBI" id="CHEBI:59789"/>
        <dbReference type="ChEBI" id="CHEBI:85452"/>
        <dbReference type="ChEBI" id="CHEBI:137933"/>
        <dbReference type="EC" id="2.1.1.113"/>
    </reaction>
</comment>
<dbReference type="InterPro" id="IPR029063">
    <property type="entry name" value="SAM-dependent_MTases_sf"/>
</dbReference>
<proteinExistence type="inferred from homology"/>
<protein>
    <recommendedName>
        <fullName evidence="2">site-specific DNA-methyltransferase (cytosine-N(4)-specific)</fullName>
        <ecNumber evidence="2">2.1.1.113</ecNumber>
    </recommendedName>
</protein>
<dbReference type="EMBL" id="CP021108">
    <property type="protein sequence ID" value="ARP82925.1"/>
    <property type="molecule type" value="Genomic_DNA"/>
</dbReference>
<evidence type="ECO:0000256" key="7">
    <source>
        <dbReference type="ARBA" id="ARBA00049120"/>
    </source>
</evidence>
<keyword evidence="5" id="KW-0949">S-adenosyl-L-methionine</keyword>
<keyword evidence="6" id="KW-0680">Restriction system</keyword>
<keyword evidence="4" id="KW-0808">Transferase</keyword>
<dbReference type="PROSITE" id="PS00093">
    <property type="entry name" value="N4_MTASE"/>
    <property type="match status" value="1"/>
</dbReference>
<dbReference type="AlphaFoldDB" id="A0A1W6YPB6"/>
<dbReference type="OrthoDB" id="9816288at2"/>
<sequence>MAPELAIRALRRLPEGSRVLDPMAGSGTVLRHAAALGHVAIGRDLDPLAVLMTRVWNTPFDVDKLQRRLRAVKKRVAELPATVNLPWIDDDDETSAFVAYWFGEQQQEVLRRIAFVLADLGRGKRTQDAELDILRVALSRIIVTKDQGASLARDTSHSRPHRVALKSDYDVWAGFERSVRRLQGILEQSPPEGGVEIARGDARALDLTNSSVDLVLTSPPYLNAIDYMRGHRMSLVWLGYSLGGLRTIRSKSIGAERGPDVGSTASLFDDIRADMCGRSSLSARHAAMVRRYAEDVYRMMSEVSRVLKSKGRAVLVVGNSCLKGSFIKNSAGVARAGSMVGLKLVREVERDLPDRSRYLPMPSQSHAPLGRRMRTESILTFVRT</sequence>
<organism evidence="8 9">
    <name type="scientific">Bordetella genomosp. 8</name>
    <dbReference type="NCBI Taxonomy" id="1416806"/>
    <lineage>
        <taxon>Bacteria</taxon>
        <taxon>Pseudomonadati</taxon>
        <taxon>Pseudomonadota</taxon>
        <taxon>Betaproteobacteria</taxon>
        <taxon>Burkholderiales</taxon>
        <taxon>Alcaligenaceae</taxon>
        <taxon>Bordetella</taxon>
    </lineage>
</organism>
<evidence type="ECO:0000256" key="5">
    <source>
        <dbReference type="ARBA" id="ARBA00022691"/>
    </source>
</evidence>
<dbReference type="Gene3D" id="3.40.50.150">
    <property type="entry name" value="Vaccinia Virus protein VP39"/>
    <property type="match status" value="2"/>
</dbReference>
<dbReference type="GO" id="GO:0015667">
    <property type="term" value="F:site-specific DNA-methyltransferase (cytosine-N4-specific) activity"/>
    <property type="evidence" value="ECO:0007669"/>
    <property type="project" value="UniProtKB-EC"/>
</dbReference>
<keyword evidence="3" id="KW-0489">Methyltransferase</keyword>
<dbReference type="EC" id="2.1.1.113" evidence="2"/>
<evidence type="ECO:0000256" key="1">
    <source>
        <dbReference type="ARBA" id="ARBA00010203"/>
    </source>
</evidence>
<accession>A0A1W6YPB6</accession>
<evidence type="ECO:0000313" key="8">
    <source>
        <dbReference type="EMBL" id="ARP82925.1"/>
    </source>
</evidence>
<evidence type="ECO:0000256" key="2">
    <source>
        <dbReference type="ARBA" id="ARBA00012185"/>
    </source>
</evidence>
<evidence type="ECO:0000256" key="3">
    <source>
        <dbReference type="ARBA" id="ARBA00022603"/>
    </source>
</evidence>
<evidence type="ECO:0000256" key="6">
    <source>
        <dbReference type="ARBA" id="ARBA00022747"/>
    </source>
</evidence>
<evidence type="ECO:0000313" key="9">
    <source>
        <dbReference type="Proteomes" id="UP000194151"/>
    </source>
</evidence>